<sequence>MQKITQKDKKILIILSAVIVIFLYFQFILLPSLKSISKSKSAINDLNIRVNEMNTTRIQNTSMKKKLKIITEEYDASQNKLPINERNPEIEYDIQNMASASNVVVSSVVFGDPKAFNSSENNNNSLNEKGNLIQIPVNVNVVGSSKDNIVSFLSKFEMADRISQIKNASIIVNKEKNNFILSINANYFYVVSKANDEVQYNFNSNK</sequence>
<proteinExistence type="predicted"/>
<feature type="transmembrane region" description="Helical" evidence="1">
    <location>
        <begin position="12"/>
        <end position="33"/>
    </location>
</feature>
<organism evidence="2 3">
    <name type="scientific">Clostridium neuense</name>
    <dbReference type="NCBI Taxonomy" id="1728934"/>
    <lineage>
        <taxon>Bacteria</taxon>
        <taxon>Bacillati</taxon>
        <taxon>Bacillota</taxon>
        <taxon>Clostridia</taxon>
        <taxon>Eubacteriales</taxon>
        <taxon>Clostridiaceae</taxon>
        <taxon>Clostridium</taxon>
    </lineage>
</organism>
<keyword evidence="1" id="KW-1133">Transmembrane helix</keyword>
<evidence type="ECO:0000256" key="1">
    <source>
        <dbReference type="SAM" id="Phobius"/>
    </source>
</evidence>
<dbReference type="RefSeq" id="WP_406788924.1">
    <property type="nucleotide sequence ID" value="NZ_JBJIAA010000016.1"/>
</dbReference>
<dbReference type="Proteomes" id="UP001623592">
    <property type="component" value="Unassembled WGS sequence"/>
</dbReference>
<protein>
    <submittedName>
        <fullName evidence="2">Uncharacterized protein</fullName>
    </submittedName>
</protein>
<keyword evidence="1" id="KW-0472">Membrane</keyword>
<evidence type="ECO:0000313" key="2">
    <source>
        <dbReference type="EMBL" id="MFL0252267.1"/>
    </source>
</evidence>
<name>A0ABW8TIC6_9CLOT</name>
<accession>A0ABW8TIC6</accession>
<keyword evidence="1" id="KW-0812">Transmembrane</keyword>
<dbReference type="EMBL" id="JBJIAA010000016">
    <property type="protein sequence ID" value="MFL0252267.1"/>
    <property type="molecule type" value="Genomic_DNA"/>
</dbReference>
<dbReference type="InterPro" id="IPR014717">
    <property type="entry name" value="Transl_elong_EF1B/ribsomal_bS6"/>
</dbReference>
<comment type="caution">
    <text evidence="2">The sequence shown here is derived from an EMBL/GenBank/DDBJ whole genome shotgun (WGS) entry which is preliminary data.</text>
</comment>
<dbReference type="Gene3D" id="3.30.70.60">
    <property type="match status" value="1"/>
</dbReference>
<evidence type="ECO:0000313" key="3">
    <source>
        <dbReference type="Proteomes" id="UP001623592"/>
    </source>
</evidence>
<gene>
    <name evidence="2" type="ORF">ACJDT4_17780</name>
</gene>
<keyword evidence="3" id="KW-1185">Reference proteome</keyword>
<reference evidence="2 3" key="1">
    <citation type="submission" date="2024-11" db="EMBL/GenBank/DDBJ databases">
        <authorList>
            <person name="Heng Y.C."/>
            <person name="Lim A.C.H."/>
            <person name="Lee J.K.Y."/>
            <person name="Kittelmann S."/>
        </authorList>
    </citation>
    <scope>NUCLEOTIDE SEQUENCE [LARGE SCALE GENOMIC DNA]</scope>
    <source>
        <strain evidence="2 3">WILCCON 0114</strain>
    </source>
</reference>